<comment type="caution">
    <text evidence="15">The sequence shown here is derived from an EMBL/GenBank/DDBJ whole genome shotgun (WGS) entry which is preliminary data.</text>
</comment>
<evidence type="ECO:0000256" key="9">
    <source>
        <dbReference type="ARBA" id="ARBA00031538"/>
    </source>
</evidence>
<dbReference type="GO" id="GO:0005886">
    <property type="term" value="C:plasma membrane"/>
    <property type="evidence" value="ECO:0007669"/>
    <property type="project" value="TreeGrafter"/>
</dbReference>
<evidence type="ECO:0000256" key="5">
    <source>
        <dbReference type="ARBA" id="ARBA00022989"/>
    </source>
</evidence>
<dbReference type="PANTHER" id="PTHR12428:SF65">
    <property type="entry name" value="CYTOCHROME C OXIDASE ASSEMBLY PROTEIN COX18, MITOCHONDRIAL"/>
    <property type="match status" value="1"/>
</dbReference>
<dbReference type="Proteomes" id="UP000292408">
    <property type="component" value="Unassembled WGS sequence"/>
</dbReference>
<evidence type="ECO:0000259" key="14">
    <source>
        <dbReference type="Pfam" id="PF02096"/>
    </source>
</evidence>
<evidence type="ECO:0000256" key="1">
    <source>
        <dbReference type="ARBA" id="ARBA00004141"/>
    </source>
</evidence>
<evidence type="ECO:0000256" key="6">
    <source>
        <dbReference type="ARBA" id="ARBA00023136"/>
    </source>
</evidence>
<dbReference type="EMBL" id="SGXT01000016">
    <property type="protein sequence ID" value="RZT59405.1"/>
    <property type="molecule type" value="Genomic_DNA"/>
</dbReference>
<keyword evidence="6 13" id="KW-0472">Membrane</keyword>
<evidence type="ECO:0000256" key="13">
    <source>
        <dbReference type="SAM" id="Phobius"/>
    </source>
</evidence>
<comment type="subcellular location">
    <subcellularLocation>
        <location evidence="1 12">Membrane</location>
        <topology evidence="1 12">Multi-pass membrane protein</topology>
    </subcellularLocation>
</comment>
<accession>A0A4Q7TG00</accession>
<sequence>MLPPTPLANGHPMDPSTFFLIGPLITAAARGIDALIGMLDPALGAASAPLVIAAITLVVRAALIPLDVRMTRAEGARRRLAPQLAALRTRWKKRPDELQKRTMQLYRDAGVTPLAGMGSMLAQAPIVSVLYLALIAATLDGEPNPLVRYTRAGVSFAEPLGAAALTGAGAALLLAAGVVTSLSVAGWVQRRTMTRLQRGLPATDMPAGVTRALGVLPFVAIVPALVVPLGAAIYLVVSTLWSTIERPLLRRILWTEAEWAPR</sequence>
<organism evidence="15 16">
    <name type="scientific">Microcella alkaliphila</name>
    <dbReference type="NCBI Taxonomy" id="279828"/>
    <lineage>
        <taxon>Bacteria</taxon>
        <taxon>Bacillati</taxon>
        <taxon>Actinomycetota</taxon>
        <taxon>Actinomycetes</taxon>
        <taxon>Micrococcales</taxon>
        <taxon>Microbacteriaceae</taxon>
        <taxon>Microcella</taxon>
    </lineage>
</organism>
<reference evidence="15 16" key="1">
    <citation type="journal article" date="2015" name="Stand. Genomic Sci.">
        <title>Genomic Encyclopedia of Bacterial and Archaeal Type Strains, Phase III: the genomes of soil and plant-associated and newly described type strains.</title>
        <authorList>
            <person name="Whitman W.B."/>
            <person name="Woyke T."/>
            <person name="Klenk H.P."/>
            <person name="Zhou Y."/>
            <person name="Lilburn T.G."/>
            <person name="Beck B.J."/>
            <person name="De Vos P."/>
            <person name="Vandamme P."/>
            <person name="Eisen J.A."/>
            <person name="Garrity G."/>
            <person name="Hugenholtz P."/>
            <person name="Kyrpides N.C."/>
        </authorList>
    </citation>
    <scope>NUCLEOTIDE SEQUENCE [LARGE SCALE GENOMIC DNA]</scope>
    <source>
        <strain evidence="15 16">AC4r</strain>
    </source>
</reference>
<evidence type="ECO:0000256" key="12">
    <source>
        <dbReference type="RuleBase" id="RU003945"/>
    </source>
</evidence>
<proteinExistence type="inferred from homology"/>
<evidence type="ECO:0000256" key="4">
    <source>
        <dbReference type="ARBA" id="ARBA00022692"/>
    </source>
</evidence>
<dbReference type="Pfam" id="PF02096">
    <property type="entry name" value="60KD_IMP"/>
    <property type="match status" value="1"/>
</dbReference>
<dbReference type="PANTHER" id="PTHR12428">
    <property type="entry name" value="OXA1"/>
    <property type="match status" value="1"/>
</dbReference>
<evidence type="ECO:0000256" key="3">
    <source>
        <dbReference type="ARBA" id="ARBA00015325"/>
    </source>
</evidence>
<evidence type="ECO:0000256" key="7">
    <source>
        <dbReference type="ARBA" id="ARBA00025034"/>
    </source>
</evidence>
<evidence type="ECO:0000313" key="15">
    <source>
        <dbReference type="EMBL" id="RZT59405.1"/>
    </source>
</evidence>
<feature type="transmembrane region" description="Helical" evidence="13">
    <location>
        <begin position="42"/>
        <end position="63"/>
    </location>
</feature>
<comment type="function">
    <text evidence="7">Required for the insertion and/or proper folding and/or complex formation of integral membrane proteins into the membrane. Involved in integration of membrane proteins that insert both dependently and independently of the Sec translocase complex, as well as at least some lipoproteins. Aids folding of multispanning membrane proteins.</text>
</comment>
<name>A0A4Q7TG00_9MICO</name>
<dbReference type="InterPro" id="IPR028055">
    <property type="entry name" value="YidC/Oxa/ALB_C"/>
</dbReference>
<evidence type="ECO:0000313" key="16">
    <source>
        <dbReference type="Proteomes" id="UP000292408"/>
    </source>
</evidence>
<dbReference type="GO" id="GO:0032977">
    <property type="term" value="F:membrane insertase activity"/>
    <property type="evidence" value="ECO:0007669"/>
    <property type="project" value="InterPro"/>
</dbReference>
<evidence type="ECO:0000256" key="10">
    <source>
        <dbReference type="ARBA" id="ARBA00033245"/>
    </source>
</evidence>
<feature type="domain" description="Membrane insertase YidC/Oxa/ALB C-terminal" evidence="14">
    <location>
        <begin position="50"/>
        <end position="246"/>
    </location>
</feature>
<evidence type="ECO:0000256" key="2">
    <source>
        <dbReference type="ARBA" id="ARBA00010527"/>
    </source>
</evidence>
<dbReference type="AlphaFoldDB" id="A0A4Q7TG00"/>
<comment type="subunit">
    <text evidence="8">Interacts with the Sec translocase complex via SecD. Specifically interacts with transmembrane segments of nascent integral membrane proteins during membrane integration.</text>
</comment>
<dbReference type="GO" id="GO:0051205">
    <property type="term" value="P:protein insertion into membrane"/>
    <property type="evidence" value="ECO:0007669"/>
    <property type="project" value="TreeGrafter"/>
</dbReference>
<feature type="transmembrane region" description="Helical" evidence="13">
    <location>
        <begin position="111"/>
        <end position="139"/>
    </location>
</feature>
<evidence type="ECO:0000256" key="11">
    <source>
        <dbReference type="ARBA" id="ARBA00033342"/>
    </source>
</evidence>
<dbReference type="InterPro" id="IPR001708">
    <property type="entry name" value="YidC/ALB3/OXA1/COX18"/>
</dbReference>
<gene>
    <name evidence="15" type="ORF">EV140_2011</name>
</gene>
<protein>
    <recommendedName>
        <fullName evidence="3">Membrane protein insertase YidC</fullName>
    </recommendedName>
    <alternativeName>
        <fullName evidence="11">Foldase YidC</fullName>
    </alternativeName>
    <alternativeName>
        <fullName evidence="10">Membrane integrase YidC</fullName>
    </alternativeName>
    <alternativeName>
        <fullName evidence="9">Membrane protein YidC</fullName>
    </alternativeName>
</protein>
<dbReference type="NCBIfam" id="TIGR03592">
    <property type="entry name" value="yidC_oxa1_cterm"/>
    <property type="match status" value="1"/>
</dbReference>
<keyword evidence="16" id="KW-1185">Reference proteome</keyword>
<evidence type="ECO:0000256" key="8">
    <source>
        <dbReference type="ARBA" id="ARBA00026028"/>
    </source>
</evidence>
<feature type="transmembrane region" description="Helical" evidence="13">
    <location>
        <begin position="159"/>
        <end position="188"/>
    </location>
</feature>
<feature type="transmembrane region" description="Helical" evidence="13">
    <location>
        <begin position="209"/>
        <end position="237"/>
    </location>
</feature>
<comment type="similarity">
    <text evidence="2">Belongs to the OXA1/ALB3/YidC family. Type 1 subfamily.</text>
</comment>
<keyword evidence="5 13" id="KW-1133">Transmembrane helix</keyword>
<keyword evidence="4 12" id="KW-0812">Transmembrane</keyword>